<gene>
    <name evidence="1" type="ORF">J2S62_002196</name>
</gene>
<reference evidence="1 2" key="1">
    <citation type="submission" date="2023-07" db="EMBL/GenBank/DDBJ databases">
        <title>Sequencing the genomes of 1000 actinobacteria strains.</title>
        <authorList>
            <person name="Klenk H.-P."/>
        </authorList>
    </citation>
    <scope>NUCLEOTIDE SEQUENCE [LARGE SCALE GENOMIC DNA]</scope>
    <source>
        <strain evidence="1 2">DSM 22966</strain>
    </source>
</reference>
<protein>
    <submittedName>
        <fullName evidence="1">Uncharacterized protein</fullName>
    </submittedName>
</protein>
<evidence type="ECO:0000313" key="1">
    <source>
        <dbReference type="EMBL" id="MDR7347939.1"/>
    </source>
</evidence>
<dbReference type="EMBL" id="JAVDYJ010000001">
    <property type="protein sequence ID" value="MDR7347939.1"/>
    <property type="molecule type" value="Genomic_DNA"/>
</dbReference>
<dbReference type="Proteomes" id="UP001183794">
    <property type="component" value="Unassembled WGS sequence"/>
</dbReference>
<keyword evidence="2" id="KW-1185">Reference proteome</keyword>
<dbReference type="RefSeq" id="WP_310174667.1">
    <property type="nucleotide sequence ID" value="NZ_BAABHE010000002.1"/>
</dbReference>
<organism evidence="1 2">
    <name type="scientific">Enteractinococcus fodinae</name>
    <dbReference type="NCBI Taxonomy" id="684663"/>
    <lineage>
        <taxon>Bacteria</taxon>
        <taxon>Bacillati</taxon>
        <taxon>Actinomycetota</taxon>
        <taxon>Actinomycetes</taxon>
        <taxon>Micrococcales</taxon>
        <taxon>Micrococcaceae</taxon>
    </lineage>
</organism>
<comment type="caution">
    <text evidence="1">The sequence shown here is derived from an EMBL/GenBank/DDBJ whole genome shotgun (WGS) entry which is preliminary data.</text>
</comment>
<accession>A0ABU2B2W5</accession>
<name>A0ABU2B2W5_9MICC</name>
<sequence>MSEGLDGEAYILLTRPSTIQAGFATGWDGQHKQKAAVCLSQ</sequence>
<proteinExistence type="predicted"/>
<evidence type="ECO:0000313" key="2">
    <source>
        <dbReference type="Proteomes" id="UP001183794"/>
    </source>
</evidence>